<proteinExistence type="predicted"/>
<dbReference type="InterPro" id="IPR037185">
    <property type="entry name" value="EmrE-like"/>
</dbReference>
<dbReference type="EMBL" id="BRYB01003350">
    <property type="protein sequence ID" value="GMI35158.1"/>
    <property type="molecule type" value="Genomic_DNA"/>
</dbReference>
<reference evidence="2 3" key="1">
    <citation type="journal article" date="2023" name="Commun. Biol.">
        <title>Genome analysis of Parmales, the sister group of diatoms, reveals the evolutionary specialization of diatoms from phago-mixotrophs to photoautotrophs.</title>
        <authorList>
            <person name="Ban H."/>
            <person name="Sato S."/>
            <person name="Yoshikawa S."/>
            <person name="Yamada K."/>
            <person name="Nakamura Y."/>
            <person name="Ichinomiya M."/>
            <person name="Sato N."/>
            <person name="Blanc-Mathieu R."/>
            <person name="Endo H."/>
            <person name="Kuwata A."/>
            <person name="Ogata H."/>
        </authorList>
    </citation>
    <scope>NUCLEOTIDE SEQUENCE [LARGE SCALE GENOMIC DNA]</scope>
</reference>
<keyword evidence="3" id="KW-1185">Reference proteome</keyword>
<feature type="non-terminal residue" evidence="2">
    <location>
        <position position="391"/>
    </location>
</feature>
<accession>A0ABQ6MXQ2</accession>
<dbReference type="PANTHER" id="PTHR13146:SF1">
    <property type="entry name" value="SUGAR PHOSPHATE TRANSPORTER DOMAIN-CONTAINING PROTEIN"/>
    <property type="match status" value="1"/>
</dbReference>
<feature type="transmembrane region" description="Helical" evidence="1">
    <location>
        <begin position="135"/>
        <end position="153"/>
    </location>
</feature>
<gene>
    <name evidence="2" type="ORF">TeGR_g132</name>
</gene>
<name>A0ABQ6MXQ2_9STRA</name>
<dbReference type="PANTHER" id="PTHR13146">
    <property type="match status" value="1"/>
</dbReference>
<evidence type="ECO:0000313" key="2">
    <source>
        <dbReference type="EMBL" id="GMI35158.1"/>
    </source>
</evidence>
<evidence type="ECO:0000256" key="1">
    <source>
        <dbReference type="SAM" id="Phobius"/>
    </source>
</evidence>
<organism evidence="2 3">
    <name type="scientific">Tetraparma gracilis</name>
    <dbReference type="NCBI Taxonomy" id="2962635"/>
    <lineage>
        <taxon>Eukaryota</taxon>
        <taxon>Sar</taxon>
        <taxon>Stramenopiles</taxon>
        <taxon>Ochrophyta</taxon>
        <taxon>Bolidophyceae</taxon>
        <taxon>Parmales</taxon>
        <taxon>Triparmaceae</taxon>
        <taxon>Tetraparma</taxon>
    </lineage>
</organism>
<feature type="transmembrane region" description="Helical" evidence="1">
    <location>
        <begin position="107"/>
        <end position="128"/>
    </location>
</feature>
<protein>
    <recommendedName>
        <fullName evidence="4">EamA domain-containing protein</fullName>
    </recommendedName>
</protein>
<feature type="transmembrane region" description="Helical" evidence="1">
    <location>
        <begin position="220"/>
        <end position="239"/>
    </location>
</feature>
<evidence type="ECO:0008006" key="4">
    <source>
        <dbReference type="Google" id="ProtNLM"/>
    </source>
</evidence>
<feature type="transmembrane region" description="Helical" evidence="1">
    <location>
        <begin position="20"/>
        <end position="42"/>
    </location>
</feature>
<feature type="transmembrane region" description="Helical" evidence="1">
    <location>
        <begin position="260"/>
        <end position="277"/>
    </location>
</feature>
<dbReference type="Proteomes" id="UP001165060">
    <property type="component" value="Unassembled WGS sequence"/>
</dbReference>
<comment type="caution">
    <text evidence="2">The sequence shown here is derived from an EMBL/GenBank/DDBJ whole genome shotgun (WGS) entry which is preliminary data.</text>
</comment>
<dbReference type="SUPFAM" id="SSF103481">
    <property type="entry name" value="Multidrug resistance efflux transporter EmrE"/>
    <property type="match status" value="1"/>
</dbReference>
<feature type="transmembrane region" description="Helical" evidence="1">
    <location>
        <begin position="82"/>
        <end position="101"/>
    </location>
</feature>
<sequence length="391" mass="40622">MRAASLALGDVLPKLRAFSVGGAGLPFYGCLYVVTSIVFSVATQVAPELTRPPAPNPPPAALPPAAALPIPTACLKMGVRGVMASMVLLDFVGTIFSMLGLQLCGSGLHTVVMSGAVCWSAVLSFFMLKKKVSAAEFGSLVIIVTGLVFSALAQTEGSPSTDVAAAVAVAQKAPDLAQFLAPRNSTGGAPPDPVAAAELHAEEEYHPPSFIAGAKAMNKVWLGMIVTMIASWVFALNYICAEVIQRFKNAPSSKFLCEKIGLFDLLLCLFCMLVHTVPNWQKLVSAPVKAAEGNPLTILLCMALAIASTAGHMIAYFWIVKNSGAVTVGVMKSMQAVATFGISSALFCSQQSSQCFTLERGIATMLVSVGVAIYSWTKNQGDGKGAGGAGG</sequence>
<keyword evidence="1" id="KW-0472">Membrane</keyword>
<evidence type="ECO:0000313" key="3">
    <source>
        <dbReference type="Proteomes" id="UP001165060"/>
    </source>
</evidence>
<feature type="transmembrane region" description="Helical" evidence="1">
    <location>
        <begin position="297"/>
        <end position="319"/>
    </location>
</feature>
<keyword evidence="1" id="KW-0812">Transmembrane</keyword>
<keyword evidence="1" id="KW-1133">Transmembrane helix</keyword>